<dbReference type="OrthoDB" id="498204at2759"/>
<dbReference type="PANTHER" id="PTHR13847:SF287">
    <property type="entry name" value="FAD-DEPENDENT OXIDOREDUCTASE DOMAIN-CONTAINING PROTEIN 1"/>
    <property type="match status" value="1"/>
</dbReference>
<dbReference type="InterPro" id="IPR006076">
    <property type="entry name" value="FAD-dep_OxRdtase"/>
</dbReference>
<evidence type="ECO:0000313" key="6">
    <source>
        <dbReference type="Proteomes" id="UP000886520"/>
    </source>
</evidence>
<dbReference type="Pfam" id="PF01266">
    <property type="entry name" value="DAO"/>
    <property type="match status" value="1"/>
</dbReference>
<reference evidence="5" key="1">
    <citation type="submission" date="2021-01" db="EMBL/GenBank/DDBJ databases">
        <title>Adiantum capillus-veneris genome.</title>
        <authorList>
            <person name="Fang Y."/>
            <person name="Liao Q."/>
        </authorList>
    </citation>
    <scope>NUCLEOTIDE SEQUENCE</scope>
    <source>
        <strain evidence="5">H3</strain>
        <tissue evidence="5">Leaf</tissue>
    </source>
</reference>
<dbReference type="SUPFAM" id="SSF51905">
    <property type="entry name" value="FAD/NAD(P)-binding domain"/>
    <property type="match status" value="1"/>
</dbReference>
<accession>A0A9D4UP87</accession>
<dbReference type="Proteomes" id="UP000886520">
    <property type="component" value="Chromosome 13"/>
</dbReference>
<dbReference type="PANTHER" id="PTHR13847">
    <property type="entry name" value="SARCOSINE DEHYDROGENASE-RELATED"/>
    <property type="match status" value="1"/>
</dbReference>
<keyword evidence="1" id="KW-0560">Oxidoreductase</keyword>
<dbReference type="GO" id="GO:0005737">
    <property type="term" value="C:cytoplasm"/>
    <property type="evidence" value="ECO:0007669"/>
    <property type="project" value="TreeGrafter"/>
</dbReference>
<keyword evidence="6" id="KW-1185">Reference proteome</keyword>
<evidence type="ECO:0000313" key="5">
    <source>
        <dbReference type="EMBL" id="KAI5071565.1"/>
    </source>
</evidence>
<proteinExistence type="predicted"/>
<dbReference type="InterPro" id="IPR036188">
    <property type="entry name" value="FAD/NAD-bd_sf"/>
</dbReference>
<gene>
    <name evidence="5" type="ORF">GOP47_0013816</name>
</gene>
<evidence type="ECO:0000256" key="3">
    <source>
        <dbReference type="ARBA" id="ARBA00046185"/>
    </source>
</evidence>
<protein>
    <recommendedName>
        <fullName evidence="2">FAD-dependent oxidoreductase domain-containing protein 1</fullName>
    </recommendedName>
</protein>
<comment type="caution">
    <text evidence="5">The sequence shown here is derived from an EMBL/GenBank/DDBJ whole genome shotgun (WGS) entry which is preliminary data.</text>
</comment>
<sequence>MSSLLTITATWTVASEIAFVADTPLEFDVVIVGAGIIGLSIAHRLLCTTNLSVALVDAARPCAGATGAGQGYVWLGHRTPDTMAWNLARRSKYLWEDLAQGLQAMGLDPLVTLGFKKTGSLLFGTSSEDALALEKTTEALCKGGVQAEFLNSAALKDVEPQLYVGAKGSAILTPNDCQIDAQLAASYILGEIQKYCPSGRFQEFFDEPAVNFLWASQIRGIQTNRREIYCNKNLVMAAGAWSGQLMQSIFNRLSLPHVLATKPRKGHLLVLEGLSKISLKHGLMEYAYKGLEESSVIAGIASTATVDAKGRVLLGSSRQFVGFDFNLQYDVMENILKKAAVYLPALANLHLSEALNDGSVRVGHRPYVPDGRPMIGEVAGLEGLLLATGHEGEGLSLALGTAEMIVNLILEEEEPVVDPSPFSPTGRLVPSRVNIS</sequence>
<organism evidence="5 6">
    <name type="scientific">Adiantum capillus-veneris</name>
    <name type="common">Maidenhair fern</name>
    <dbReference type="NCBI Taxonomy" id="13818"/>
    <lineage>
        <taxon>Eukaryota</taxon>
        <taxon>Viridiplantae</taxon>
        <taxon>Streptophyta</taxon>
        <taxon>Embryophyta</taxon>
        <taxon>Tracheophyta</taxon>
        <taxon>Polypodiopsida</taxon>
        <taxon>Polypodiidae</taxon>
        <taxon>Polypodiales</taxon>
        <taxon>Pteridineae</taxon>
        <taxon>Pteridaceae</taxon>
        <taxon>Vittarioideae</taxon>
        <taxon>Adiantum</taxon>
    </lineage>
</organism>
<dbReference type="Gene3D" id="3.50.50.60">
    <property type="entry name" value="FAD/NAD(P)-binding domain"/>
    <property type="match status" value="1"/>
</dbReference>
<evidence type="ECO:0000259" key="4">
    <source>
        <dbReference type="Pfam" id="PF01266"/>
    </source>
</evidence>
<dbReference type="AlphaFoldDB" id="A0A9D4UP87"/>
<comment type="function">
    <text evidence="3">Required for the assembly of the mitochondrial membrane respiratory chain NADH dehydrogenase (Complex I). Involved in mid-late stages of complex I assembly.</text>
</comment>
<name>A0A9D4UP87_ADICA</name>
<feature type="domain" description="FAD dependent oxidoreductase" evidence="4">
    <location>
        <begin position="28"/>
        <end position="407"/>
    </location>
</feature>
<dbReference type="EMBL" id="JABFUD020000013">
    <property type="protein sequence ID" value="KAI5071565.1"/>
    <property type="molecule type" value="Genomic_DNA"/>
</dbReference>
<evidence type="ECO:0000256" key="2">
    <source>
        <dbReference type="ARBA" id="ARBA00039785"/>
    </source>
</evidence>
<dbReference type="SUPFAM" id="SSF54373">
    <property type="entry name" value="FAD-linked reductases, C-terminal domain"/>
    <property type="match status" value="1"/>
</dbReference>
<dbReference type="GO" id="GO:0016491">
    <property type="term" value="F:oxidoreductase activity"/>
    <property type="evidence" value="ECO:0007669"/>
    <property type="project" value="UniProtKB-KW"/>
</dbReference>
<dbReference type="Gene3D" id="3.30.9.10">
    <property type="entry name" value="D-Amino Acid Oxidase, subunit A, domain 2"/>
    <property type="match status" value="1"/>
</dbReference>
<evidence type="ECO:0000256" key="1">
    <source>
        <dbReference type="ARBA" id="ARBA00023002"/>
    </source>
</evidence>